<name>A0ABS2GFD3_9FIRM</name>
<sequence length="222" mass="25495">MKAENKKILDVMKFRHACKKFDPTKRVSDEDFETILEAGRLAPTSFGMEPFKILVVESQDLKDKLYPVSWGAQRSIEGASHLVIFLARKRADLVADGEYITHMLKDVHQIPEEAREMRRSIYRQYSEKDFGFIHFEDASLEWSRKQAYIVMANMLTAAAYLGIDSCPIEGFDYAKVADILEEAGVLDPKHFGVAVMASFGYRGEEPRHEKTRRPMSEIVERI</sequence>
<evidence type="ECO:0000259" key="7">
    <source>
        <dbReference type="Pfam" id="PF00881"/>
    </source>
</evidence>
<evidence type="ECO:0000313" key="9">
    <source>
        <dbReference type="Proteomes" id="UP000707138"/>
    </source>
</evidence>
<dbReference type="SUPFAM" id="SSF55469">
    <property type="entry name" value="FMN-dependent nitroreductase-like"/>
    <property type="match status" value="1"/>
</dbReference>
<evidence type="ECO:0000256" key="2">
    <source>
        <dbReference type="ARBA" id="ARBA00007118"/>
    </source>
</evidence>
<dbReference type="Gene3D" id="3.40.109.10">
    <property type="entry name" value="NADH Oxidase"/>
    <property type="match status" value="1"/>
</dbReference>
<dbReference type="PANTHER" id="PTHR43673:SF2">
    <property type="entry name" value="NITROREDUCTASE"/>
    <property type="match status" value="1"/>
</dbReference>
<dbReference type="InterPro" id="IPR000415">
    <property type="entry name" value="Nitroreductase-like"/>
</dbReference>
<dbReference type="Proteomes" id="UP000707138">
    <property type="component" value="Unassembled WGS sequence"/>
</dbReference>
<evidence type="ECO:0000313" key="8">
    <source>
        <dbReference type="EMBL" id="MBM6912547.1"/>
    </source>
</evidence>
<keyword evidence="9" id="KW-1185">Reference proteome</keyword>
<keyword evidence="5" id="KW-0521">NADP</keyword>
<dbReference type="EMBL" id="JACJLA010000005">
    <property type="protein sequence ID" value="MBM6912547.1"/>
    <property type="molecule type" value="Genomic_DNA"/>
</dbReference>
<proteinExistence type="inferred from homology"/>
<organism evidence="8 9">
    <name type="scientific">Veillonella magna</name>
    <dbReference type="NCBI Taxonomy" id="464322"/>
    <lineage>
        <taxon>Bacteria</taxon>
        <taxon>Bacillati</taxon>
        <taxon>Bacillota</taxon>
        <taxon>Negativicutes</taxon>
        <taxon>Veillonellales</taxon>
        <taxon>Veillonellaceae</taxon>
        <taxon>Veillonella</taxon>
    </lineage>
</organism>
<protein>
    <submittedName>
        <fullName evidence="8">NAD(P)H-dependent oxidoreductase</fullName>
    </submittedName>
</protein>
<evidence type="ECO:0000256" key="4">
    <source>
        <dbReference type="ARBA" id="ARBA00022643"/>
    </source>
</evidence>
<comment type="similarity">
    <text evidence="2">Belongs to the nitroreductase family.</text>
</comment>
<dbReference type="InterPro" id="IPR033878">
    <property type="entry name" value="NfsB-like"/>
</dbReference>
<dbReference type="InterPro" id="IPR029479">
    <property type="entry name" value="Nitroreductase"/>
</dbReference>
<accession>A0ABS2GFD3</accession>
<comment type="cofactor">
    <cofactor evidence="1">
        <name>FMN</name>
        <dbReference type="ChEBI" id="CHEBI:58210"/>
    </cofactor>
</comment>
<keyword evidence="6" id="KW-0560">Oxidoreductase</keyword>
<gene>
    <name evidence="8" type="ORF">H6A01_04295</name>
</gene>
<reference evidence="8 9" key="1">
    <citation type="journal article" date="2021" name="Sci. Rep.">
        <title>The distribution of antibiotic resistance genes in chicken gut microbiota commensals.</title>
        <authorList>
            <person name="Juricova H."/>
            <person name="Matiasovicova J."/>
            <person name="Kubasova T."/>
            <person name="Cejkova D."/>
            <person name="Rychlik I."/>
        </authorList>
    </citation>
    <scope>NUCLEOTIDE SEQUENCE [LARGE SCALE GENOMIC DNA]</scope>
    <source>
        <strain evidence="8 9">An537</strain>
    </source>
</reference>
<keyword evidence="3" id="KW-0285">Flavoprotein</keyword>
<evidence type="ECO:0000256" key="1">
    <source>
        <dbReference type="ARBA" id="ARBA00001917"/>
    </source>
</evidence>
<dbReference type="CDD" id="cd02149">
    <property type="entry name" value="NfsB-like"/>
    <property type="match status" value="1"/>
</dbReference>
<comment type="caution">
    <text evidence="8">The sequence shown here is derived from an EMBL/GenBank/DDBJ whole genome shotgun (WGS) entry which is preliminary data.</text>
</comment>
<evidence type="ECO:0000256" key="3">
    <source>
        <dbReference type="ARBA" id="ARBA00022630"/>
    </source>
</evidence>
<dbReference type="PANTHER" id="PTHR43673">
    <property type="entry name" value="NAD(P)H NITROREDUCTASE YDGI-RELATED"/>
    <property type="match status" value="1"/>
</dbReference>
<feature type="domain" description="Nitroreductase" evidence="7">
    <location>
        <begin position="13"/>
        <end position="181"/>
    </location>
</feature>
<dbReference type="Pfam" id="PF00881">
    <property type="entry name" value="Nitroreductase"/>
    <property type="match status" value="1"/>
</dbReference>
<dbReference type="RefSeq" id="WP_028256116.1">
    <property type="nucleotide sequence ID" value="NZ_CATYZF010000055.1"/>
</dbReference>
<evidence type="ECO:0000256" key="6">
    <source>
        <dbReference type="ARBA" id="ARBA00023002"/>
    </source>
</evidence>
<keyword evidence="4" id="KW-0288">FMN</keyword>
<evidence type="ECO:0000256" key="5">
    <source>
        <dbReference type="ARBA" id="ARBA00022857"/>
    </source>
</evidence>